<dbReference type="GO" id="GO:0010181">
    <property type="term" value="F:FMN binding"/>
    <property type="evidence" value="ECO:0007669"/>
    <property type="project" value="InterPro"/>
</dbReference>
<dbReference type="STRING" id="1184609.KILIM_030_00670"/>
<evidence type="ECO:0000259" key="2">
    <source>
        <dbReference type="SMART" id="SM00903"/>
    </source>
</evidence>
<comment type="caution">
    <text evidence="3">The sequence shown here is derived from an EMBL/GenBank/DDBJ whole genome shotgun (WGS) entry which is preliminary data.</text>
</comment>
<feature type="domain" description="Flavin reductase like" evidence="2">
    <location>
        <begin position="19"/>
        <end position="167"/>
    </location>
</feature>
<protein>
    <submittedName>
        <fullName evidence="3">Putative NADPH-flavin oxidoreductase</fullName>
    </submittedName>
</protein>
<name>K6XB23_9MICO</name>
<evidence type="ECO:0000313" key="4">
    <source>
        <dbReference type="Proteomes" id="UP000008366"/>
    </source>
</evidence>
<dbReference type="InterPro" id="IPR002563">
    <property type="entry name" value="Flavin_Rdtase-like_dom"/>
</dbReference>
<accession>K6XB23</accession>
<dbReference type="EMBL" id="BAHD01000030">
    <property type="protein sequence ID" value="GAB96024.1"/>
    <property type="molecule type" value="Genomic_DNA"/>
</dbReference>
<gene>
    <name evidence="3" type="ORF">KILIM_030_00670</name>
</gene>
<dbReference type="Proteomes" id="UP000008366">
    <property type="component" value="Unassembled WGS sequence"/>
</dbReference>
<sequence>MTWSQAPGGPDVDRFRHAMGRFATGVTVVTTHDAGQDHAMTANSLTSVSLDPLLVLVCVETESRFHDAVLAAGVWGVSVLAHDGRAAATWLATRGRPLHGQLDRIPHHRGPLTGVPLLTQALATLECRTRQAVPAGDHVVLIADVLAADLSEHAGDALLYYRGRYRTLD</sequence>
<dbReference type="GO" id="GO:0042602">
    <property type="term" value="F:riboflavin reductase (NADPH) activity"/>
    <property type="evidence" value="ECO:0007669"/>
    <property type="project" value="TreeGrafter"/>
</dbReference>
<evidence type="ECO:0000256" key="1">
    <source>
        <dbReference type="ARBA" id="ARBA00023002"/>
    </source>
</evidence>
<keyword evidence="4" id="KW-1185">Reference proteome</keyword>
<organism evidence="3 4">
    <name type="scientific">Kineosphaera limosa NBRC 100340</name>
    <dbReference type="NCBI Taxonomy" id="1184609"/>
    <lineage>
        <taxon>Bacteria</taxon>
        <taxon>Bacillati</taxon>
        <taxon>Actinomycetota</taxon>
        <taxon>Actinomycetes</taxon>
        <taxon>Micrococcales</taxon>
        <taxon>Dermatophilaceae</taxon>
        <taxon>Kineosphaera</taxon>
    </lineage>
</organism>
<dbReference type="PANTHER" id="PTHR30466:SF1">
    <property type="entry name" value="FMN REDUCTASE (NADH) RUTF"/>
    <property type="match status" value="1"/>
</dbReference>
<dbReference type="PANTHER" id="PTHR30466">
    <property type="entry name" value="FLAVIN REDUCTASE"/>
    <property type="match status" value="1"/>
</dbReference>
<dbReference type="Pfam" id="PF01613">
    <property type="entry name" value="Flavin_Reduct"/>
    <property type="match status" value="1"/>
</dbReference>
<dbReference type="GO" id="GO:0006208">
    <property type="term" value="P:pyrimidine nucleobase catabolic process"/>
    <property type="evidence" value="ECO:0007669"/>
    <property type="project" value="TreeGrafter"/>
</dbReference>
<dbReference type="InterPro" id="IPR012349">
    <property type="entry name" value="Split_barrel_FMN-bd"/>
</dbReference>
<reference evidence="3 4" key="1">
    <citation type="submission" date="2012-08" db="EMBL/GenBank/DDBJ databases">
        <title>Whole genome shotgun sequence of Kineosphaera limosa NBRC 100340.</title>
        <authorList>
            <person name="Yoshida I."/>
            <person name="Isaki S."/>
            <person name="Hosoyama A."/>
            <person name="Tsuchikane K."/>
            <person name="Katsumata H."/>
            <person name="Ando Y."/>
            <person name="Ohji S."/>
            <person name="Hamada M."/>
            <person name="Tamura T."/>
            <person name="Yamazoe A."/>
            <person name="Yamazaki S."/>
            <person name="Fujita N."/>
        </authorList>
    </citation>
    <scope>NUCLEOTIDE SEQUENCE [LARGE SCALE GENOMIC DNA]</scope>
    <source>
        <strain evidence="3 4">NBRC 100340</strain>
    </source>
</reference>
<dbReference type="InterPro" id="IPR050268">
    <property type="entry name" value="NADH-dep_flavin_reductase"/>
</dbReference>
<dbReference type="SUPFAM" id="SSF50475">
    <property type="entry name" value="FMN-binding split barrel"/>
    <property type="match status" value="1"/>
</dbReference>
<dbReference type="eggNOG" id="COG1853">
    <property type="taxonomic scope" value="Bacteria"/>
</dbReference>
<dbReference type="RefSeq" id="WP_006592556.1">
    <property type="nucleotide sequence ID" value="NZ_BAHD01000030.1"/>
</dbReference>
<evidence type="ECO:0000313" key="3">
    <source>
        <dbReference type="EMBL" id="GAB96024.1"/>
    </source>
</evidence>
<dbReference type="Gene3D" id="2.30.110.10">
    <property type="entry name" value="Electron Transport, Fmn-binding Protein, Chain A"/>
    <property type="match status" value="1"/>
</dbReference>
<dbReference type="SMART" id="SM00903">
    <property type="entry name" value="Flavin_Reduct"/>
    <property type="match status" value="1"/>
</dbReference>
<dbReference type="AlphaFoldDB" id="K6XB23"/>
<proteinExistence type="predicted"/>
<keyword evidence="1" id="KW-0560">Oxidoreductase</keyword>